<dbReference type="Gene3D" id="3.20.80.10">
    <property type="entry name" value="Regulatory factor, effector binding domain"/>
    <property type="match status" value="1"/>
</dbReference>
<dbReference type="AlphaFoldDB" id="A0AA37XGQ2"/>
<sequence length="126" mass="13846">MTGASAPTDLKREISGYAARADRFDVLDLPPRTYLAVDGHGDPNTAPAWADALAALYPVAYALKHLGRRELGRDHVVMPLEALWWSADMATFTSARDKSTWDWRAMILTPAWVTPEHVATATAAVR</sequence>
<evidence type="ECO:0000313" key="2">
    <source>
        <dbReference type="Proteomes" id="UP001157161"/>
    </source>
</evidence>
<name>A0AA37XGQ2_9MICO</name>
<reference evidence="1" key="2">
    <citation type="submission" date="2023-02" db="EMBL/GenBank/DDBJ databases">
        <authorList>
            <person name="Sun Q."/>
            <person name="Mori K."/>
        </authorList>
    </citation>
    <scope>NUCLEOTIDE SEQUENCE</scope>
    <source>
        <strain evidence="1">NBRC 112290</strain>
    </source>
</reference>
<accession>A0AA37XGQ2</accession>
<protein>
    <recommendedName>
        <fullName evidence="3">GyrI-like small molecule binding domain-containing protein</fullName>
    </recommendedName>
</protein>
<dbReference type="RefSeq" id="WP_348525602.1">
    <property type="nucleotide sequence ID" value="NZ_BSUM01000001.1"/>
</dbReference>
<dbReference type="Proteomes" id="UP001157161">
    <property type="component" value="Unassembled WGS sequence"/>
</dbReference>
<dbReference type="InterPro" id="IPR011256">
    <property type="entry name" value="Reg_factor_effector_dom_sf"/>
</dbReference>
<dbReference type="EMBL" id="BSUM01000001">
    <property type="protein sequence ID" value="GMA32987.1"/>
    <property type="molecule type" value="Genomic_DNA"/>
</dbReference>
<organism evidence="1 2">
    <name type="scientific">Litorihabitans aurantiacus</name>
    <dbReference type="NCBI Taxonomy" id="1930061"/>
    <lineage>
        <taxon>Bacteria</taxon>
        <taxon>Bacillati</taxon>
        <taxon>Actinomycetota</taxon>
        <taxon>Actinomycetes</taxon>
        <taxon>Micrococcales</taxon>
        <taxon>Beutenbergiaceae</taxon>
        <taxon>Litorihabitans</taxon>
    </lineage>
</organism>
<evidence type="ECO:0000313" key="1">
    <source>
        <dbReference type="EMBL" id="GMA32987.1"/>
    </source>
</evidence>
<comment type="caution">
    <text evidence="1">The sequence shown here is derived from an EMBL/GenBank/DDBJ whole genome shotgun (WGS) entry which is preliminary data.</text>
</comment>
<proteinExistence type="predicted"/>
<keyword evidence="2" id="KW-1185">Reference proteome</keyword>
<reference evidence="1" key="1">
    <citation type="journal article" date="2014" name="Int. J. Syst. Evol. Microbiol.">
        <title>Complete genome sequence of Corynebacterium casei LMG S-19264T (=DSM 44701T), isolated from a smear-ripened cheese.</title>
        <authorList>
            <consortium name="US DOE Joint Genome Institute (JGI-PGF)"/>
            <person name="Walter F."/>
            <person name="Albersmeier A."/>
            <person name="Kalinowski J."/>
            <person name="Ruckert C."/>
        </authorList>
    </citation>
    <scope>NUCLEOTIDE SEQUENCE</scope>
    <source>
        <strain evidence="1">NBRC 112290</strain>
    </source>
</reference>
<gene>
    <name evidence="1" type="ORF">GCM10025875_29790</name>
</gene>
<evidence type="ECO:0008006" key="3">
    <source>
        <dbReference type="Google" id="ProtNLM"/>
    </source>
</evidence>